<accession>A0A0C2X327</accession>
<keyword evidence="2" id="KW-1185">Reference proteome</keyword>
<organism evidence="1 2">
    <name type="scientific">Amanita muscaria (strain Koide BX008)</name>
    <dbReference type="NCBI Taxonomy" id="946122"/>
    <lineage>
        <taxon>Eukaryota</taxon>
        <taxon>Fungi</taxon>
        <taxon>Dikarya</taxon>
        <taxon>Basidiomycota</taxon>
        <taxon>Agaricomycotina</taxon>
        <taxon>Agaricomycetes</taxon>
        <taxon>Agaricomycetidae</taxon>
        <taxon>Agaricales</taxon>
        <taxon>Pluteineae</taxon>
        <taxon>Amanitaceae</taxon>
        <taxon>Amanita</taxon>
    </lineage>
</organism>
<dbReference type="HOGENOM" id="CLU_3031881_0_0_1"/>
<dbReference type="InParanoid" id="A0A0C2X327"/>
<dbReference type="Proteomes" id="UP000054549">
    <property type="component" value="Unassembled WGS sequence"/>
</dbReference>
<reference evidence="1 2" key="1">
    <citation type="submission" date="2014-04" db="EMBL/GenBank/DDBJ databases">
        <title>Evolutionary Origins and Diversification of the Mycorrhizal Mutualists.</title>
        <authorList>
            <consortium name="DOE Joint Genome Institute"/>
            <consortium name="Mycorrhizal Genomics Consortium"/>
            <person name="Kohler A."/>
            <person name="Kuo A."/>
            <person name="Nagy L.G."/>
            <person name="Floudas D."/>
            <person name="Copeland A."/>
            <person name="Barry K.W."/>
            <person name="Cichocki N."/>
            <person name="Veneault-Fourrey C."/>
            <person name="LaButti K."/>
            <person name="Lindquist E.A."/>
            <person name="Lipzen A."/>
            <person name="Lundell T."/>
            <person name="Morin E."/>
            <person name="Murat C."/>
            <person name="Riley R."/>
            <person name="Ohm R."/>
            <person name="Sun H."/>
            <person name="Tunlid A."/>
            <person name="Henrissat B."/>
            <person name="Grigoriev I.V."/>
            <person name="Hibbett D.S."/>
            <person name="Martin F."/>
        </authorList>
    </citation>
    <scope>NUCLEOTIDE SEQUENCE [LARGE SCALE GENOMIC DNA]</scope>
    <source>
        <strain evidence="1 2">Koide BX008</strain>
    </source>
</reference>
<evidence type="ECO:0000313" key="2">
    <source>
        <dbReference type="Proteomes" id="UP000054549"/>
    </source>
</evidence>
<proteinExistence type="predicted"/>
<gene>
    <name evidence="1" type="ORF">M378DRAFT_12028</name>
</gene>
<dbReference type="EMBL" id="KN818257">
    <property type="protein sequence ID" value="KIL63591.1"/>
    <property type="molecule type" value="Genomic_DNA"/>
</dbReference>
<dbReference type="AlphaFoldDB" id="A0A0C2X327"/>
<name>A0A0C2X327_AMAMK</name>
<dbReference type="OrthoDB" id="3252362at2759"/>
<protein>
    <submittedName>
        <fullName evidence="1">Uncharacterized protein</fullName>
    </submittedName>
</protein>
<sequence length="55" mass="6428">MPQNHNIRLFTKGISSLSWVTGQEHDQMCRFLLGLIIDIRLPNRLSNVRLLRSTH</sequence>
<evidence type="ECO:0000313" key="1">
    <source>
        <dbReference type="EMBL" id="KIL63591.1"/>
    </source>
</evidence>